<dbReference type="PIRSF" id="PIRSF026713">
    <property type="entry name" value="PMI_Firm_long_prd"/>
    <property type="match status" value="1"/>
</dbReference>
<dbReference type="InterPro" id="IPR011051">
    <property type="entry name" value="RmlC_Cupin_sf"/>
</dbReference>
<protein>
    <submittedName>
        <fullName evidence="3">Mannose-6-phosphate isomerase</fullName>
    </submittedName>
</protein>
<sequence length="587" mass="68377">MYFNGRTANYDKEPYLEITQKDAQAFQGFEEIADCLKMRIKQLQKERVIVVIDYYHGVRQKEIEKLIDLIAPDQSIFCETAKIEEEILGQLLHHHITDDRVFGVLGTHTMSEFYDKKRQEELQKEIEQFKEGVLIVYGVGASLFTTPDLLVYGDLSRWEIQFRYRSGELDNWGVGNFDEDILRKYKRGYFVEWRMLDRHKMQIFDQIDFLLDTNVKDEPKMINKDALDQIMDQFSRQPFRLVPYFDEGIWGGRWMEEVCQLERKENNFAWCFDGVPEENSIHAKIGDIIVEMPAMNLVKRKPKELLGRKVFSRFGAEFPIRFDLLDTMGGGNLSLQVHPLTEYIQQNFGMHYTQDESYYILDADEGACVYLGVKDSITEDQLIPALERAQEGDELFDAEKYINKIPIKKHDHVLIPAGTIHCSGSDAMVLEISATPYIFTMKLWDWERVGLDGKPRPVNIERGSHSIQYDRTTKWVKDNLISDIKVLENTKDLKVEKTGLHELEFIETKRYWFDKKICFDTEESVNMLNLIEGEEAVITSVDGSFEPYVVHYAETFIVPECVGEYEISPCGRSENKQIAVIKATVRI</sequence>
<reference evidence="3 4" key="1">
    <citation type="journal article" date="2016" name="Sci. Rep.">
        <title>Accelerated dysbiosis of gut microbiota during aggravation of DSS-induced colitis by a butyrate-producing bacterium.</title>
        <authorList>
            <person name="Zhang Q."/>
            <person name="Wu Y."/>
            <person name="Wang J."/>
            <person name="Wu G."/>
            <person name="Long W."/>
            <person name="Xue Z."/>
            <person name="Wang L."/>
            <person name="Zhang X."/>
            <person name="Pang X."/>
            <person name="Zhao Y."/>
            <person name="Zhao L."/>
            <person name="Zhang C."/>
        </authorList>
    </citation>
    <scope>NUCLEOTIDE SEQUENCE [LARGE SCALE GENOMIC DNA]</scope>
    <source>
        <strain evidence="3 4">BPB5</strain>
    </source>
</reference>
<evidence type="ECO:0000256" key="1">
    <source>
        <dbReference type="ARBA" id="ARBA00022723"/>
    </source>
</evidence>
<dbReference type="SUPFAM" id="SSF51182">
    <property type="entry name" value="RmlC-like cupins"/>
    <property type="match status" value="1"/>
</dbReference>
<proteinExistence type="predicted"/>
<dbReference type="RefSeq" id="WP_077326511.1">
    <property type="nucleotide sequence ID" value="NZ_CP012098.1"/>
</dbReference>
<keyword evidence="1" id="KW-0479">Metal-binding</keyword>
<dbReference type="Proteomes" id="UP000188159">
    <property type="component" value="Chromosome"/>
</dbReference>
<dbReference type="GO" id="GO:0046872">
    <property type="term" value="F:metal ion binding"/>
    <property type="evidence" value="ECO:0007669"/>
    <property type="project" value="UniProtKB-KW"/>
</dbReference>
<dbReference type="PANTHER" id="PTHR42742">
    <property type="entry name" value="TRANSCRIPTIONAL REPRESSOR MPRA"/>
    <property type="match status" value="1"/>
</dbReference>
<name>A0A1Q2C753_ANAHA</name>
<keyword evidence="2" id="KW-0862">Zinc</keyword>
<dbReference type="InterPro" id="IPR014710">
    <property type="entry name" value="RmlC-like_jellyroll"/>
</dbReference>
<organism evidence="3 4">
    <name type="scientific">Anaerostipes hadrus</name>
    <dbReference type="NCBI Taxonomy" id="649756"/>
    <lineage>
        <taxon>Bacteria</taxon>
        <taxon>Bacillati</taxon>
        <taxon>Bacillota</taxon>
        <taxon>Clostridia</taxon>
        <taxon>Lachnospirales</taxon>
        <taxon>Lachnospiraceae</taxon>
        <taxon>Anaerostipes</taxon>
    </lineage>
</organism>
<dbReference type="InterPro" id="IPR051804">
    <property type="entry name" value="Carb_Metab_Reg_Kinase/Isom"/>
</dbReference>
<dbReference type="GO" id="GO:0016853">
    <property type="term" value="F:isomerase activity"/>
    <property type="evidence" value="ECO:0007669"/>
    <property type="project" value="UniProtKB-KW"/>
</dbReference>
<keyword evidence="3" id="KW-0413">Isomerase</keyword>
<dbReference type="CDD" id="cd07010">
    <property type="entry name" value="cupin_PMI_type_I_N_bac"/>
    <property type="match status" value="1"/>
</dbReference>
<dbReference type="EMBL" id="CP012098">
    <property type="protein sequence ID" value="AQP39582.1"/>
    <property type="molecule type" value="Genomic_DNA"/>
</dbReference>
<dbReference type="AlphaFoldDB" id="A0A1Q2C753"/>
<dbReference type="Gene3D" id="2.60.120.10">
    <property type="entry name" value="Jelly Rolls"/>
    <property type="match status" value="1"/>
</dbReference>
<dbReference type="PANTHER" id="PTHR42742:SF3">
    <property type="entry name" value="FRUCTOKINASE"/>
    <property type="match status" value="1"/>
</dbReference>
<evidence type="ECO:0000256" key="2">
    <source>
        <dbReference type="ARBA" id="ARBA00022833"/>
    </source>
</evidence>
<accession>A0A1Q2C753</accession>
<evidence type="ECO:0000313" key="4">
    <source>
        <dbReference type="Proteomes" id="UP000188159"/>
    </source>
</evidence>
<gene>
    <name evidence="3" type="ORF">DO83_08270</name>
</gene>
<dbReference type="InterPro" id="IPR016847">
    <property type="entry name" value="Man6P_Isoase_Firm_lng_prd"/>
</dbReference>
<evidence type="ECO:0000313" key="3">
    <source>
        <dbReference type="EMBL" id="AQP39582.1"/>
    </source>
</evidence>